<dbReference type="PANTHER" id="PTHR42718:SF46">
    <property type="entry name" value="BLR6921 PROTEIN"/>
    <property type="match status" value="1"/>
</dbReference>
<evidence type="ECO:0000256" key="6">
    <source>
        <dbReference type="ARBA" id="ARBA00023136"/>
    </source>
</evidence>
<keyword evidence="6 8" id="KW-0472">Membrane</keyword>
<dbReference type="AlphaFoldDB" id="A0A918HGK3"/>
<keyword evidence="4 8" id="KW-0812">Transmembrane</keyword>
<evidence type="ECO:0000256" key="8">
    <source>
        <dbReference type="SAM" id="Phobius"/>
    </source>
</evidence>
<dbReference type="Gene3D" id="1.20.1720.10">
    <property type="entry name" value="Multidrug resistance protein D"/>
    <property type="match status" value="1"/>
</dbReference>
<protein>
    <submittedName>
        <fullName evidence="10">MFS transporter</fullName>
    </submittedName>
</protein>
<dbReference type="InterPro" id="IPR036259">
    <property type="entry name" value="MFS_trans_sf"/>
</dbReference>
<dbReference type="InterPro" id="IPR004638">
    <property type="entry name" value="EmrB-like"/>
</dbReference>
<feature type="transmembrane region" description="Helical" evidence="8">
    <location>
        <begin position="335"/>
        <end position="354"/>
    </location>
</feature>
<feature type="transmembrane region" description="Helical" evidence="8">
    <location>
        <begin position="201"/>
        <end position="221"/>
    </location>
</feature>
<evidence type="ECO:0000256" key="7">
    <source>
        <dbReference type="ARBA" id="ARBA00023251"/>
    </source>
</evidence>
<dbReference type="PROSITE" id="PS50850">
    <property type="entry name" value="MFS"/>
    <property type="match status" value="1"/>
</dbReference>
<feature type="transmembrane region" description="Helical" evidence="8">
    <location>
        <begin position="271"/>
        <end position="294"/>
    </location>
</feature>
<feature type="transmembrane region" description="Helical" evidence="8">
    <location>
        <begin position="360"/>
        <end position="385"/>
    </location>
</feature>
<feature type="transmembrane region" description="Helical" evidence="8">
    <location>
        <begin position="233"/>
        <end position="250"/>
    </location>
</feature>
<dbReference type="PANTHER" id="PTHR42718">
    <property type="entry name" value="MAJOR FACILITATOR SUPERFAMILY MULTIDRUG TRANSPORTER MFSC"/>
    <property type="match status" value="1"/>
</dbReference>
<dbReference type="GO" id="GO:0022857">
    <property type="term" value="F:transmembrane transporter activity"/>
    <property type="evidence" value="ECO:0007669"/>
    <property type="project" value="InterPro"/>
</dbReference>
<dbReference type="InterPro" id="IPR011701">
    <property type="entry name" value="MFS"/>
</dbReference>
<dbReference type="CDD" id="cd17321">
    <property type="entry name" value="MFS_MMR_MDR_like"/>
    <property type="match status" value="1"/>
</dbReference>
<gene>
    <name evidence="10" type="ORF">GCM10014713_65450</name>
</gene>
<evidence type="ECO:0000256" key="3">
    <source>
        <dbReference type="ARBA" id="ARBA00022475"/>
    </source>
</evidence>
<dbReference type="GO" id="GO:0046677">
    <property type="term" value="P:response to antibiotic"/>
    <property type="evidence" value="ECO:0007669"/>
    <property type="project" value="UniProtKB-KW"/>
</dbReference>
<keyword evidence="3" id="KW-1003">Cell membrane</keyword>
<keyword evidence="7" id="KW-0046">Antibiotic resistance</keyword>
<evidence type="ECO:0000256" key="5">
    <source>
        <dbReference type="ARBA" id="ARBA00022989"/>
    </source>
</evidence>
<sequence length="486" mass="49528">MGTTPAATASRWLALAVLCAGQLMIILDQNIVNVALPAVQTDLGFTATNLVWIVNAYVIPFGGLLLLAGRLGDLLGRKQVFITGLTLFTVASLFCGLATGQEMLIVARFVQGVGGAITSAGILGMIVTLFTEPKETAKAIGAFSFASAGGGAIGPLVGGILTDSVDWSWIFYINIPIGIVVVALALRTLQTERGPGLGSSADFLGAVLVTAGLMLLVYTIVGIEKEGWASTHTLGYAALAVVLLVGFLIRESKAASPLLPLRLFRSSNVSGANLIQLLMIGAMFGFLYFGTLYLQRVLGYDPLQTGLGFIPVAVAIAGVSLGLSAKLITKFGARAVLITGLVLIGLGFVLFAQLPVDGTYLANFLPANLLLGVGFGAAMPALMMLGLSGATPEDSGVISGLFNTSQQIGGAVGLALLNTFATAESGANPTPAALTAGYNLAFTIAIGFIAAGLVLAVIMLKAAPAAQGAGQEGDAKTDTPAAPAVL</sequence>
<keyword evidence="2" id="KW-0813">Transport</keyword>
<keyword evidence="5 8" id="KW-1133">Transmembrane helix</keyword>
<feature type="transmembrane region" description="Helical" evidence="8">
    <location>
        <begin position="437"/>
        <end position="460"/>
    </location>
</feature>
<feature type="transmembrane region" description="Helical" evidence="8">
    <location>
        <begin position="105"/>
        <end position="130"/>
    </location>
</feature>
<evidence type="ECO:0000313" key="11">
    <source>
        <dbReference type="Proteomes" id="UP000619486"/>
    </source>
</evidence>
<feature type="transmembrane region" description="Helical" evidence="8">
    <location>
        <begin position="142"/>
        <end position="161"/>
    </location>
</feature>
<dbReference type="NCBIfam" id="TIGR00711">
    <property type="entry name" value="efflux_EmrB"/>
    <property type="match status" value="1"/>
</dbReference>
<reference evidence="10" key="1">
    <citation type="journal article" date="2014" name="Int. J. Syst. Evol. Microbiol.">
        <title>Complete genome sequence of Corynebacterium casei LMG S-19264T (=DSM 44701T), isolated from a smear-ripened cheese.</title>
        <authorList>
            <consortium name="US DOE Joint Genome Institute (JGI-PGF)"/>
            <person name="Walter F."/>
            <person name="Albersmeier A."/>
            <person name="Kalinowski J."/>
            <person name="Ruckert C."/>
        </authorList>
    </citation>
    <scope>NUCLEOTIDE SEQUENCE</scope>
    <source>
        <strain evidence="10">JCM 3172</strain>
    </source>
</reference>
<dbReference type="EMBL" id="BMQQ01000043">
    <property type="protein sequence ID" value="GGT63066.1"/>
    <property type="molecule type" value="Genomic_DNA"/>
</dbReference>
<reference evidence="10" key="2">
    <citation type="submission" date="2020-09" db="EMBL/GenBank/DDBJ databases">
        <authorList>
            <person name="Sun Q."/>
            <person name="Ohkuma M."/>
        </authorList>
    </citation>
    <scope>NUCLEOTIDE SEQUENCE</scope>
    <source>
        <strain evidence="10">JCM 3172</strain>
    </source>
</reference>
<organism evidence="10 11">
    <name type="scientific">Streptomyces purpureus</name>
    <dbReference type="NCBI Taxonomy" id="1951"/>
    <lineage>
        <taxon>Bacteria</taxon>
        <taxon>Bacillati</taxon>
        <taxon>Actinomycetota</taxon>
        <taxon>Actinomycetes</taxon>
        <taxon>Kitasatosporales</taxon>
        <taxon>Streptomycetaceae</taxon>
        <taxon>Streptomyces</taxon>
    </lineage>
</organism>
<dbReference type="PRINTS" id="PR01036">
    <property type="entry name" value="TCRTETB"/>
</dbReference>
<accession>A0A918HGK3</accession>
<evidence type="ECO:0000256" key="4">
    <source>
        <dbReference type="ARBA" id="ARBA00022692"/>
    </source>
</evidence>
<feature type="transmembrane region" description="Helical" evidence="8">
    <location>
        <begin position="397"/>
        <end position="417"/>
    </location>
</feature>
<feature type="domain" description="Major facilitator superfamily (MFS) profile" evidence="9">
    <location>
        <begin position="14"/>
        <end position="464"/>
    </location>
</feature>
<dbReference type="RefSeq" id="WP_019886434.1">
    <property type="nucleotide sequence ID" value="NZ_BMQQ01000043.1"/>
</dbReference>
<evidence type="ECO:0000256" key="2">
    <source>
        <dbReference type="ARBA" id="ARBA00022448"/>
    </source>
</evidence>
<dbReference type="Pfam" id="PF07690">
    <property type="entry name" value="MFS_1"/>
    <property type="match status" value="1"/>
</dbReference>
<feature type="transmembrane region" description="Helical" evidence="8">
    <location>
        <begin position="50"/>
        <end position="68"/>
    </location>
</feature>
<comment type="subcellular location">
    <subcellularLocation>
        <location evidence="1">Cell membrane</location>
        <topology evidence="1">Multi-pass membrane protein</topology>
    </subcellularLocation>
</comment>
<feature type="transmembrane region" description="Helical" evidence="8">
    <location>
        <begin position="167"/>
        <end position="189"/>
    </location>
</feature>
<evidence type="ECO:0000313" key="10">
    <source>
        <dbReference type="EMBL" id="GGT63066.1"/>
    </source>
</evidence>
<dbReference type="InterPro" id="IPR020846">
    <property type="entry name" value="MFS_dom"/>
</dbReference>
<evidence type="ECO:0000256" key="1">
    <source>
        <dbReference type="ARBA" id="ARBA00004651"/>
    </source>
</evidence>
<feature type="transmembrane region" description="Helical" evidence="8">
    <location>
        <begin position="306"/>
        <end position="323"/>
    </location>
</feature>
<comment type="caution">
    <text evidence="10">The sequence shown here is derived from an EMBL/GenBank/DDBJ whole genome shotgun (WGS) entry which is preliminary data.</text>
</comment>
<name>A0A918HGK3_9ACTN</name>
<dbReference type="GO" id="GO:0005886">
    <property type="term" value="C:plasma membrane"/>
    <property type="evidence" value="ECO:0007669"/>
    <property type="project" value="UniProtKB-SubCell"/>
</dbReference>
<dbReference type="SUPFAM" id="SSF103473">
    <property type="entry name" value="MFS general substrate transporter"/>
    <property type="match status" value="1"/>
</dbReference>
<proteinExistence type="predicted"/>
<dbReference type="Proteomes" id="UP000619486">
    <property type="component" value="Unassembled WGS sequence"/>
</dbReference>
<keyword evidence="11" id="KW-1185">Reference proteome</keyword>
<dbReference type="Gene3D" id="1.20.1250.20">
    <property type="entry name" value="MFS general substrate transporter like domains"/>
    <property type="match status" value="1"/>
</dbReference>
<feature type="transmembrane region" description="Helical" evidence="8">
    <location>
        <begin position="80"/>
        <end position="99"/>
    </location>
</feature>
<evidence type="ECO:0000259" key="9">
    <source>
        <dbReference type="PROSITE" id="PS50850"/>
    </source>
</evidence>
<feature type="transmembrane region" description="Helical" evidence="8">
    <location>
        <begin position="12"/>
        <end position="30"/>
    </location>
</feature>